<evidence type="ECO:0000256" key="1">
    <source>
        <dbReference type="SAM" id="MobiDB-lite"/>
    </source>
</evidence>
<reference evidence="3 4" key="1">
    <citation type="journal article" date="2003" name="Proc. Natl. Acad. Sci. U.S.A.">
        <title>Complete genome sequence of the marine planctomycete Pirellula sp. strain 1.</title>
        <authorList>
            <person name="Gloeckner F.O."/>
            <person name="Kube M."/>
            <person name="Bauer M."/>
            <person name="Teeling H."/>
            <person name="Lombardot T."/>
            <person name="Ludwig W."/>
            <person name="Gade D."/>
            <person name="Beck A."/>
            <person name="Borzym K."/>
            <person name="Heitmann K."/>
            <person name="Rabus R."/>
            <person name="Schlesner H."/>
            <person name="Amann R."/>
            <person name="Reinhardt R."/>
        </authorList>
    </citation>
    <scope>NUCLEOTIDE SEQUENCE [LARGE SCALE GENOMIC DNA]</scope>
    <source>
        <strain evidence="4">DSM 10527 / NCIMB 13988 / SH1</strain>
    </source>
</reference>
<evidence type="ECO:0000256" key="2">
    <source>
        <dbReference type="SAM" id="Phobius"/>
    </source>
</evidence>
<feature type="transmembrane region" description="Helical" evidence="2">
    <location>
        <begin position="34"/>
        <end position="56"/>
    </location>
</feature>
<gene>
    <name evidence="3" type="ordered locus">RB2175</name>
</gene>
<dbReference type="OrthoDB" id="284891at2"/>
<dbReference type="KEGG" id="rba:RB2175"/>
<dbReference type="InParanoid" id="Q7UW98"/>
<dbReference type="EnsemblBacteria" id="CAD72468">
    <property type="protein sequence ID" value="CAD72468"/>
    <property type="gene ID" value="RB2175"/>
</dbReference>
<keyword evidence="2" id="KW-0472">Membrane</keyword>
<name>Q7UW98_RHOBA</name>
<feature type="region of interest" description="Disordered" evidence="1">
    <location>
        <begin position="1"/>
        <end position="25"/>
    </location>
</feature>
<evidence type="ECO:0000313" key="4">
    <source>
        <dbReference type="Proteomes" id="UP000001025"/>
    </source>
</evidence>
<accession>Q7UW98</accession>
<keyword evidence="2" id="KW-0812">Transmembrane</keyword>
<dbReference type="STRING" id="243090.RB2175"/>
<proteinExistence type="predicted"/>
<dbReference type="Proteomes" id="UP000001025">
    <property type="component" value="Chromosome"/>
</dbReference>
<dbReference type="EMBL" id="BX294136">
    <property type="protein sequence ID" value="CAD72468.1"/>
    <property type="molecule type" value="Genomic_DNA"/>
</dbReference>
<keyword evidence="2" id="KW-1133">Transmembrane helix</keyword>
<dbReference type="HOGENOM" id="CLU_2331775_0_0_0"/>
<protein>
    <submittedName>
        <fullName evidence="3">Uncharacterized protein</fullName>
    </submittedName>
</protein>
<evidence type="ECO:0000313" key="3">
    <source>
        <dbReference type="EMBL" id="CAD72468.1"/>
    </source>
</evidence>
<dbReference type="AlphaFoldDB" id="Q7UW98"/>
<organism evidence="3 4">
    <name type="scientific">Rhodopirellula baltica (strain DSM 10527 / NCIMB 13988 / SH1)</name>
    <dbReference type="NCBI Taxonomy" id="243090"/>
    <lineage>
        <taxon>Bacteria</taxon>
        <taxon>Pseudomonadati</taxon>
        <taxon>Planctomycetota</taxon>
        <taxon>Planctomycetia</taxon>
        <taxon>Pirellulales</taxon>
        <taxon>Pirellulaceae</taxon>
        <taxon>Rhodopirellula</taxon>
    </lineage>
</organism>
<feature type="transmembrane region" description="Helical" evidence="2">
    <location>
        <begin position="76"/>
        <end position="97"/>
    </location>
</feature>
<dbReference type="PATRIC" id="fig|243090.15.peg.994"/>
<keyword evidence="4" id="KW-1185">Reference proteome</keyword>
<sequence>MIRANRRFRMERDHDASSSCPSASKHPRAMLESVVPIFLTVSAILTCLLQLWTGFAVAGLLGDNALIDRRTAPGPYWFMMAFQTLVLIGMPILIALAG</sequence>